<gene>
    <name evidence="8" type="ORF">H5R63_02105</name>
    <name evidence="7" type="ORF">H5R64_01365</name>
</gene>
<feature type="transmembrane region" description="Helical" evidence="6">
    <location>
        <begin position="329"/>
        <end position="347"/>
    </location>
</feature>
<proteinExistence type="predicted"/>
<keyword evidence="2" id="KW-1003">Cell membrane</keyword>
<evidence type="ECO:0000256" key="1">
    <source>
        <dbReference type="ARBA" id="ARBA00004651"/>
    </source>
</evidence>
<comment type="caution">
    <text evidence="8">The sequence shown here is derived from an EMBL/GenBank/DDBJ whole genome shotgun (WGS) entry which is preliminary data.</text>
</comment>
<keyword evidence="4 6" id="KW-1133">Transmembrane helix</keyword>
<protein>
    <submittedName>
        <fullName evidence="8">APC family permease</fullName>
    </submittedName>
</protein>
<feature type="transmembrane region" description="Helical" evidence="6">
    <location>
        <begin position="393"/>
        <end position="408"/>
    </location>
</feature>
<feature type="transmembrane region" description="Helical" evidence="6">
    <location>
        <begin position="353"/>
        <end position="373"/>
    </location>
</feature>
<feature type="transmembrane region" description="Helical" evidence="6">
    <location>
        <begin position="47"/>
        <end position="68"/>
    </location>
</feature>
<dbReference type="InterPro" id="IPR050367">
    <property type="entry name" value="APC_superfamily"/>
</dbReference>
<reference evidence="9 10" key="1">
    <citation type="submission" date="2020-07" db="EMBL/GenBank/DDBJ databases">
        <title>Description of Limosilactobacillus balticus sp. nov., Limosilactobacillus agrestis sp. nov., Limosilactobacillus albertensis sp. nov., Limosilactobacillus rudii sp. nov., Limosilactobacillus fastidiosus sp. nov., five novel Limosilactobacillus species isolated from the vertebrate gastrointestinal tract, and proposal of 6 subspecies of Limosilactobacillus reuteri adapted to the gastrointestinal tract of specific vertebrate hosts.</title>
        <authorList>
            <person name="Li F."/>
            <person name="Cheng C."/>
            <person name="Zheng J."/>
            <person name="Quevedo R.M."/>
            <person name="Li J."/>
            <person name="Roos S."/>
            <person name="Gaenzle M.G."/>
            <person name="Walter J."/>
        </authorList>
    </citation>
    <scope>NUCLEOTIDE SEQUENCE [LARGE SCALE GENOMIC DNA]</scope>
    <source>
        <strain evidence="8 9">WF-MA3-C</strain>
        <strain evidence="7 10">WF-MO7-1</strain>
    </source>
</reference>
<dbReference type="Proteomes" id="UP000518255">
    <property type="component" value="Unassembled WGS sequence"/>
</dbReference>
<name>A0A7W3TYF5_9LACO</name>
<feature type="transmembrane region" description="Helical" evidence="6">
    <location>
        <begin position="89"/>
        <end position="116"/>
    </location>
</feature>
<evidence type="ECO:0000256" key="5">
    <source>
        <dbReference type="ARBA" id="ARBA00023136"/>
    </source>
</evidence>
<feature type="transmembrane region" description="Helical" evidence="6">
    <location>
        <begin position="14"/>
        <end position="35"/>
    </location>
</feature>
<feature type="transmembrane region" description="Helical" evidence="6">
    <location>
        <begin position="281"/>
        <end position="303"/>
    </location>
</feature>
<feature type="transmembrane region" description="Helical" evidence="6">
    <location>
        <begin position="128"/>
        <end position="148"/>
    </location>
</feature>
<dbReference type="InterPro" id="IPR002293">
    <property type="entry name" value="AA/rel_permease1"/>
</dbReference>
<comment type="subcellular location">
    <subcellularLocation>
        <location evidence="1">Cell membrane</location>
        <topology evidence="1">Multi-pass membrane protein</topology>
    </subcellularLocation>
</comment>
<dbReference type="Pfam" id="PF13520">
    <property type="entry name" value="AA_permease_2"/>
    <property type="match status" value="1"/>
</dbReference>
<dbReference type="PIRSF" id="PIRSF006060">
    <property type="entry name" value="AA_transporter"/>
    <property type="match status" value="1"/>
</dbReference>
<feature type="transmembrane region" description="Helical" evidence="6">
    <location>
        <begin position="235"/>
        <end position="261"/>
    </location>
</feature>
<dbReference type="PANTHER" id="PTHR42770:SF18">
    <property type="entry name" value="ARGININE_AGMATINE ANTIPORTER"/>
    <property type="match status" value="1"/>
</dbReference>
<evidence type="ECO:0000313" key="7">
    <source>
        <dbReference type="EMBL" id="MBB1062461.1"/>
    </source>
</evidence>
<dbReference type="GO" id="GO:0022857">
    <property type="term" value="F:transmembrane transporter activity"/>
    <property type="evidence" value="ECO:0007669"/>
    <property type="project" value="InterPro"/>
</dbReference>
<evidence type="ECO:0000256" key="3">
    <source>
        <dbReference type="ARBA" id="ARBA00022692"/>
    </source>
</evidence>
<evidence type="ECO:0000313" key="9">
    <source>
        <dbReference type="Proteomes" id="UP000518255"/>
    </source>
</evidence>
<organism evidence="8 9">
    <name type="scientific">Limosilactobacillus fastidiosus</name>
    <dbReference type="NCBI Taxonomy" id="2759855"/>
    <lineage>
        <taxon>Bacteria</taxon>
        <taxon>Bacillati</taxon>
        <taxon>Bacillota</taxon>
        <taxon>Bacilli</taxon>
        <taxon>Lactobacillales</taxon>
        <taxon>Lactobacillaceae</taxon>
        <taxon>Limosilactobacillus</taxon>
    </lineage>
</organism>
<dbReference type="GO" id="GO:0005886">
    <property type="term" value="C:plasma membrane"/>
    <property type="evidence" value="ECO:0007669"/>
    <property type="project" value="UniProtKB-SubCell"/>
</dbReference>
<dbReference type="EMBL" id="JACIUY010000044">
    <property type="protein sequence ID" value="MBB1085588.1"/>
    <property type="molecule type" value="Genomic_DNA"/>
</dbReference>
<keyword evidence="3 6" id="KW-0812">Transmembrane</keyword>
<evidence type="ECO:0000256" key="2">
    <source>
        <dbReference type="ARBA" id="ARBA00022475"/>
    </source>
</evidence>
<sequence length="442" mass="48901">MMIIKTKQKSPRKLSFMSIYFLGINGVVGSGAFLLPQEIYRDMNLAGVGVMLFAAITVSLIALCYADLASRFSDSGAAWIYSYNAFGRFWGYEVGIFVWFLGCCTMAAEIVAFLTTLKSFIPAFNNDWLYYSSVFGMIIFFSIINFFGRTIVKALNNISSAAKMLTIIIFIVVGIFFIHFAHFSPVIPKAATTGAMPLIEHFGAAFSVTFYMFCGFSFIPIAAEQMNNPERNIPRVLVAVMLSVTILYSAMMVVAIGILGSTTSKYTTPIAQAFKNGVGEWGYVVIIVGMLISMFGVAFAFSFDTPTLIASLAGEHQMLPKWIDKKNRYDAPWVAIILTAIVAGFLVTQSYLFLVSCIVLASFVQYVPSILSVIKFKYTGEFPNKGFKLPGKYFIPVAALIISAYMITNFTLKTILVAVVVAVLAAISYFFMNRYNKEKKVN</sequence>
<dbReference type="AlphaFoldDB" id="A0A7W3TYF5"/>
<dbReference type="PANTHER" id="PTHR42770">
    <property type="entry name" value="AMINO ACID TRANSPORTER-RELATED"/>
    <property type="match status" value="1"/>
</dbReference>
<dbReference type="EMBL" id="JACIUZ010000019">
    <property type="protein sequence ID" value="MBB1062461.1"/>
    <property type="molecule type" value="Genomic_DNA"/>
</dbReference>
<keyword evidence="10" id="KW-1185">Reference proteome</keyword>
<evidence type="ECO:0000256" key="6">
    <source>
        <dbReference type="SAM" id="Phobius"/>
    </source>
</evidence>
<feature type="transmembrane region" description="Helical" evidence="6">
    <location>
        <begin position="160"/>
        <end position="182"/>
    </location>
</feature>
<evidence type="ECO:0000313" key="10">
    <source>
        <dbReference type="Proteomes" id="UP000544052"/>
    </source>
</evidence>
<feature type="transmembrane region" description="Helical" evidence="6">
    <location>
        <begin position="414"/>
        <end position="432"/>
    </location>
</feature>
<evidence type="ECO:0000313" key="8">
    <source>
        <dbReference type="EMBL" id="MBB1085588.1"/>
    </source>
</evidence>
<dbReference type="Gene3D" id="1.20.1740.10">
    <property type="entry name" value="Amino acid/polyamine transporter I"/>
    <property type="match status" value="1"/>
</dbReference>
<feature type="transmembrane region" description="Helical" evidence="6">
    <location>
        <begin position="202"/>
        <end position="223"/>
    </location>
</feature>
<dbReference type="Proteomes" id="UP000544052">
    <property type="component" value="Unassembled WGS sequence"/>
</dbReference>
<dbReference type="RefSeq" id="WP_182580505.1">
    <property type="nucleotide sequence ID" value="NZ_JACIUY010000044.1"/>
</dbReference>
<evidence type="ECO:0000256" key="4">
    <source>
        <dbReference type="ARBA" id="ARBA00022989"/>
    </source>
</evidence>
<keyword evidence="5 6" id="KW-0472">Membrane</keyword>
<accession>A0A7W3TYF5</accession>